<reference evidence="2" key="1">
    <citation type="submission" date="2011-10" db="EMBL/GenBank/DDBJ databases">
        <title>The complete genome of chromosome of Thermovirga lienii DSM 17291.</title>
        <authorList>
            <consortium name="US DOE Joint Genome Institute (JGI-PGF)"/>
            <person name="Lucas S."/>
            <person name="Copeland A."/>
            <person name="Lapidus A."/>
            <person name="Glavina del Rio T."/>
            <person name="Dalin E."/>
            <person name="Tice H."/>
            <person name="Bruce D."/>
            <person name="Goodwin L."/>
            <person name="Pitluck S."/>
            <person name="Peters L."/>
            <person name="Mikhailova N."/>
            <person name="Saunders E."/>
            <person name="Kyrpides N."/>
            <person name="Mavromatis K."/>
            <person name="Ivanova N."/>
            <person name="Last F.I."/>
            <person name="Brettin T."/>
            <person name="Detter J.C."/>
            <person name="Han C."/>
            <person name="Larimer F."/>
            <person name="Land M."/>
            <person name="Hauser L."/>
            <person name="Markowitz V."/>
            <person name="Cheng J.-F."/>
            <person name="Hugenholtz P."/>
            <person name="Woyke T."/>
            <person name="Wu D."/>
            <person name="Spring S."/>
            <person name="Schroeder M."/>
            <person name="Brambilla E.-M."/>
            <person name="Klenk H.-P."/>
            <person name="Eisen J.A."/>
        </authorList>
    </citation>
    <scope>NUCLEOTIDE SEQUENCE [LARGE SCALE GENOMIC DNA]</scope>
    <source>
        <strain evidence="2">ATCC BAA-1197 / DSM 17291 / Cas60314</strain>
    </source>
</reference>
<dbReference type="InterPro" id="IPR036034">
    <property type="entry name" value="PDZ_sf"/>
</dbReference>
<dbReference type="AlphaFoldDB" id="G7V600"/>
<dbReference type="SUPFAM" id="SSF50156">
    <property type="entry name" value="PDZ domain-like"/>
    <property type="match status" value="1"/>
</dbReference>
<keyword evidence="2" id="KW-1185">Reference proteome</keyword>
<dbReference type="STRING" id="580340.Tlie_0159"/>
<sequence>MSKGLFPKTRILLLIFMVFMWAFFSAAALGAEQENIKNPNTKTPISEENIASVVEFLCDYVDLDSAYDISGRLANGNGYLQGVPQLLYDQMAKFQLSAGRLQSIEAQDPHWASFVKSCMEGAKTILTASDLFAKAILTGQQAQTWNATAQDLCKKSSSYLNLSSQIMQSASKAFMEINPSFKNRLPSGLTYDLGVDKRPSIFRIGLYNYSREPLRIWYVIPGSLASTIGLKNDDIIVKAAGRNFGPQNNIEDFKVVLQEYLGLPIPVTVIRGGKEVTFEVKMPKTIPKEFLY</sequence>
<dbReference type="EMBL" id="CP003096">
    <property type="protein sequence ID" value="AER65905.1"/>
    <property type="molecule type" value="Genomic_DNA"/>
</dbReference>
<evidence type="ECO:0008006" key="3">
    <source>
        <dbReference type="Google" id="ProtNLM"/>
    </source>
</evidence>
<accession>G7V600</accession>
<dbReference type="KEGG" id="tli:Tlie_0159"/>
<evidence type="ECO:0000313" key="1">
    <source>
        <dbReference type="EMBL" id="AER65905.1"/>
    </source>
</evidence>
<evidence type="ECO:0000313" key="2">
    <source>
        <dbReference type="Proteomes" id="UP000005868"/>
    </source>
</evidence>
<dbReference type="eggNOG" id="COG0265">
    <property type="taxonomic scope" value="Bacteria"/>
</dbReference>
<reference evidence="1 2" key="2">
    <citation type="journal article" date="2012" name="Stand. Genomic Sci.">
        <title>Genome sequence of the moderately thermophilic, amino-acid-degrading and sulfur-reducing bacterium Thermovirga lienii type strain (Cas60314(T)).</title>
        <authorList>
            <person name="Goker M."/>
            <person name="Saunders E."/>
            <person name="Lapidus A."/>
            <person name="Nolan M."/>
            <person name="Lucas S."/>
            <person name="Hammon N."/>
            <person name="Deshpande S."/>
            <person name="Cheng J.F."/>
            <person name="Han C."/>
            <person name="Tapia R."/>
            <person name="Goodwin L.A."/>
            <person name="Pitluck S."/>
            <person name="Liolios K."/>
            <person name="Mavromatis K."/>
            <person name="Pagani I."/>
            <person name="Ivanova N."/>
            <person name="Mikhailova N."/>
            <person name="Pati A."/>
            <person name="Chen A."/>
            <person name="Palaniappan K."/>
            <person name="Land M."/>
            <person name="Chang Y.J."/>
            <person name="Jeffries C.D."/>
            <person name="Brambilla E.M."/>
            <person name="Rohde M."/>
            <person name="Spring S."/>
            <person name="Detter J.C."/>
            <person name="Woyke T."/>
            <person name="Bristow J."/>
            <person name="Eisen J.A."/>
            <person name="Markowitz V."/>
            <person name="Hugenholtz P."/>
            <person name="Kyrpides N.C."/>
            <person name="Klenk H.P."/>
        </authorList>
    </citation>
    <scope>NUCLEOTIDE SEQUENCE [LARGE SCALE GENOMIC DNA]</scope>
    <source>
        <strain evidence="2">ATCC BAA-1197 / DSM 17291 / Cas60314</strain>
    </source>
</reference>
<proteinExistence type="predicted"/>
<dbReference type="Proteomes" id="UP000005868">
    <property type="component" value="Chromosome"/>
</dbReference>
<dbReference type="HOGENOM" id="CLU_952947_0_0_0"/>
<name>G7V600_THELD</name>
<protein>
    <recommendedName>
        <fullName evidence="3">PDZ domain-containing protein</fullName>
    </recommendedName>
</protein>
<dbReference type="Gene3D" id="2.30.42.10">
    <property type="match status" value="1"/>
</dbReference>
<organism evidence="1 2">
    <name type="scientific">Thermovirga lienii (strain ATCC BAA-1197 / DSM 17291 / Cas60314)</name>
    <dbReference type="NCBI Taxonomy" id="580340"/>
    <lineage>
        <taxon>Bacteria</taxon>
        <taxon>Thermotogati</taxon>
        <taxon>Synergistota</taxon>
        <taxon>Synergistia</taxon>
        <taxon>Synergistales</taxon>
        <taxon>Thermovirgaceae</taxon>
        <taxon>Thermovirga</taxon>
    </lineage>
</organism>
<gene>
    <name evidence="1" type="ordered locus">Tlie_0159</name>
</gene>